<dbReference type="EMBL" id="LZRT01000109">
    <property type="protein sequence ID" value="OUM85188.1"/>
    <property type="molecule type" value="Genomic_DNA"/>
</dbReference>
<proteinExistence type="predicted"/>
<feature type="compositionally biased region" description="Basic and acidic residues" evidence="1">
    <location>
        <begin position="25"/>
        <end position="66"/>
    </location>
</feature>
<dbReference type="Proteomes" id="UP000196475">
    <property type="component" value="Unassembled WGS sequence"/>
</dbReference>
<organism evidence="2 3">
    <name type="scientific">Bacillus thermozeamaize</name>
    <dbReference type="NCBI Taxonomy" id="230954"/>
    <lineage>
        <taxon>Bacteria</taxon>
        <taxon>Bacillati</taxon>
        <taxon>Bacillota</taxon>
        <taxon>Bacilli</taxon>
        <taxon>Bacillales</taxon>
        <taxon>Bacillaceae</taxon>
        <taxon>Bacillus</taxon>
    </lineage>
</organism>
<comment type="caution">
    <text evidence="2">The sequence shown here is derived from an EMBL/GenBank/DDBJ whole genome shotgun (WGS) entry which is preliminary data.</text>
</comment>
<evidence type="ECO:0000313" key="2">
    <source>
        <dbReference type="EMBL" id="OUM85188.1"/>
    </source>
</evidence>
<dbReference type="AlphaFoldDB" id="A0A1Y3PJB2"/>
<reference evidence="3" key="1">
    <citation type="submission" date="2016-06" db="EMBL/GenBank/DDBJ databases">
        <authorList>
            <person name="Nascimento L."/>
            <person name="Pereira R.V."/>
            <person name="Martins L.F."/>
            <person name="Quaggio R.B."/>
            <person name="Silva A.M."/>
            <person name="Setubal J.C."/>
        </authorList>
    </citation>
    <scope>NUCLEOTIDE SEQUENCE [LARGE SCALE GENOMIC DNA]</scope>
</reference>
<evidence type="ECO:0000256" key="1">
    <source>
        <dbReference type="SAM" id="MobiDB-lite"/>
    </source>
</evidence>
<gene>
    <name evidence="2" type="ORF">BAA01_04120</name>
</gene>
<sequence>MPPLQTGNPSGEDVLADSSQDVEADDARGNEDDKDERKFEKEGDRQGEPDEKAEVFGSAEKRRDVELTGQAQDE</sequence>
<name>A0A1Y3PJB2_9BACI</name>
<protein>
    <submittedName>
        <fullName evidence="2">Uncharacterized protein</fullName>
    </submittedName>
</protein>
<feature type="region of interest" description="Disordered" evidence="1">
    <location>
        <begin position="1"/>
        <end position="74"/>
    </location>
</feature>
<evidence type="ECO:0000313" key="3">
    <source>
        <dbReference type="Proteomes" id="UP000196475"/>
    </source>
</evidence>
<accession>A0A1Y3PJB2</accession>